<evidence type="ECO:0000313" key="3">
    <source>
        <dbReference type="Proteomes" id="UP000823749"/>
    </source>
</evidence>
<organism evidence="2 3">
    <name type="scientific">Rhododendron griersonianum</name>
    <dbReference type="NCBI Taxonomy" id="479676"/>
    <lineage>
        <taxon>Eukaryota</taxon>
        <taxon>Viridiplantae</taxon>
        <taxon>Streptophyta</taxon>
        <taxon>Embryophyta</taxon>
        <taxon>Tracheophyta</taxon>
        <taxon>Spermatophyta</taxon>
        <taxon>Magnoliopsida</taxon>
        <taxon>eudicotyledons</taxon>
        <taxon>Gunneridae</taxon>
        <taxon>Pentapetalae</taxon>
        <taxon>asterids</taxon>
        <taxon>Ericales</taxon>
        <taxon>Ericaceae</taxon>
        <taxon>Ericoideae</taxon>
        <taxon>Rhodoreae</taxon>
        <taxon>Rhododendron</taxon>
    </lineage>
</organism>
<proteinExistence type="predicted"/>
<dbReference type="AlphaFoldDB" id="A0AAV6LIG7"/>
<evidence type="ECO:0000256" key="1">
    <source>
        <dbReference type="SAM" id="SignalP"/>
    </source>
</evidence>
<keyword evidence="3" id="KW-1185">Reference proteome</keyword>
<keyword evidence="1" id="KW-0732">Signal</keyword>
<sequence length="100" mass="10771">MANTISSFKALAVFFVLAVFSAVAASARDSEMVLALAHRKKSLELSSGQVRSEKMKEAALVAIAAAIGNFLQDIEVMGILFGGRKSQILKDSMKVLIKKR</sequence>
<reference evidence="2" key="1">
    <citation type="submission" date="2020-08" db="EMBL/GenBank/DDBJ databases">
        <title>Plant Genome Project.</title>
        <authorList>
            <person name="Zhang R.-G."/>
        </authorList>
    </citation>
    <scope>NUCLEOTIDE SEQUENCE</scope>
    <source>
        <strain evidence="2">WSP0</strain>
        <tissue evidence="2">Leaf</tissue>
    </source>
</reference>
<gene>
    <name evidence="2" type="ORF">RHGRI_000942</name>
</gene>
<comment type="caution">
    <text evidence="2">The sequence shown here is derived from an EMBL/GenBank/DDBJ whole genome shotgun (WGS) entry which is preliminary data.</text>
</comment>
<accession>A0AAV6LIG7</accession>
<feature type="signal peptide" evidence="1">
    <location>
        <begin position="1"/>
        <end position="26"/>
    </location>
</feature>
<protein>
    <submittedName>
        <fullName evidence="2">Uncharacterized protein</fullName>
    </submittedName>
</protein>
<evidence type="ECO:0000313" key="2">
    <source>
        <dbReference type="EMBL" id="KAG5564908.1"/>
    </source>
</evidence>
<dbReference type="EMBL" id="JACTNZ010000001">
    <property type="protein sequence ID" value="KAG5564908.1"/>
    <property type="molecule type" value="Genomic_DNA"/>
</dbReference>
<dbReference type="Proteomes" id="UP000823749">
    <property type="component" value="Chromosome 1"/>
</dbReference>
<feature type="chain" id="PRO_5043596654" evidence="1">
    <location>
        <begin position="27"/>
        <end position="100"/>
    </location>
</feature>
<name>A0AAV6LIG7_9ERIC</name>